<accession>A0A371GEM7</accession>
<dbReference type="AlphaFoldDB" id="A0A371GEM7"/>
<dbReference type="Proteomes" id="UP000257109">
    <property type="component" value="Unassembled WGS sequence"/>
</dbReference>
<dbReference type="InterPro" id="IPR036875">
    <property type="entry name" value="Znf_CCHC_sf"/>
</dbReference>
<keyword evidence="2" id="KW-1185">Reference proteome</keyword>
<dbReference type="GO" id="GO:0008270">
    <property type="term" value="F:zinc ion binding"/>
    <property type="evidence" value="ECO:0007669"/>
    <property type="project" value="InterPro"/>
</dbReference>
<gene>
    <name evidence="1" type="ORF">CR513_29281</name>
</gene>
<protein>
    <recommendedName>
        <fullName evidence="3">CCHC-type domain-containing protein</fullName>
    </recommendedName>
</protein>
<evidence type="ECO:0000313" key="1">
    <source>
        <dbReference type="EMBL" id="RDX89038.1"/>
    </source>
</evidence>
<proteinExistence type="predicted"/>
<organism evidence="1 2">
    <name type="scientific">Mucuna pruriens</name>
    <name type="common">Velvet bean</name>
    <name type="synonym">Dolichos pruriens</name>
    <dbReference type="NCBI Taxonomy" id="157652"/>
    <lineage>
        <taxon>Eukaryota</taxon>
        <taxon>Viridiplantae</taxon>
        <taxon>Streptophyta</taxon>
        <taxon>Embryophyta</taxon>
        <taxon>Tracheophyta</taxon>
        <taxon>Spermatophyta</taxon>
        <taxon>Magnoliopsida</taxon>
        <taxon>eudicotyledons</taxon>
        <taxon>Gunneridae</taxon>
        <taxon>Pentapetalae</taxon>
        <taxon>rosids</taxon>
        <taxon>fabids</taxon>
        <taxon>Fabales</taxon>
        <taxon>Fabaceae</taxon>
        <taxon>Papilionoideae</taxon>
        <taxon>50 kb inversion clade</taxon>
        <taxon>NPAAA clade</taxon>
        <taxon>indigoferoid/millettioid clade</taxon>
        <taxon>Phaseoleae</taxon>
        <taxon>Mucuna</taxon>
    </lineage>
</organism>
<evidence type="ECO:0008006" key="3">
    <source>
        <dbReference type="Google" id="ProtNLM"/>
    </source>
</evidence>
<sequence>LKKLPIEELLGTIKVHEIKLNEDEGQRKRRKNNSIRYTKEVKDKSQMVCYQCKKPEHFKPKCPSLEKEKEKDKKNPFFKNKKCLMET</sequence>
<dbReference type="EMBL" id="QJKJ01005779">
    <property type="protein sequence ID" value="RDX89038.1"/>
    <property type="molecule type" value="Genomic_DNA"/>
</dbReference>
<comment type="caution">
    <text evidence="1">The sequence shown here is derived from an EMBL/GenBank/DDBJ whole genome shotgun (WGS) entry which is preliminary data.</text>
</comment>
<dbReference type="SUPFAM" id="SSF57756">
    <property type="entry name" value="Retrovirus zinc finger-like domains"/>
    <property type="match status" value="1"/>
</dbReference>
<feature type="non-terminal residue" evidence="1">
    <location>
        <position position="1"/>
    </location>
</feature>
<evidence type="ECO:0000313" key="2">
    <source>
        <dbReference type="Proteomes" id="UP000257109"/>
    </source>
</evidence>
<dbReference type="GO" id="GO:0003676">
    <property type="term" value="F:nucleic acid binding"/>
    <property type="evidence" value="ECO:0007669"/>
    <property type="project" value="InterPro"/>
</dbReference>
<name>A0A371GEM7_MUCPR</name>
<feature type="non-terminal residue" evidence="1">
    <location>
        <position position="87"/>
    </location>
</feature>
<dbReference type="Gene3D" id="4.10.60.10">
    <property type="entry name" value="Zinc finger, CCHC-type"/>
    <property type="match status" value="1"/>
</dbReference>
<reference evidence="1" key="1">
    <citation type="submission" date="2018-05" db="EMBL/GenBank/DDBJ databases">
        <title>Draft genome of Mucuna pruriens seed.</title>
        <authorList>
            <person name="Nnadi N.E."/>
            <person name="Vos R."/>
            <person name="Hasami M.H."/>
            <person name="Devisetty U.K."/>
            <person name="Aguiy J.C."/>
        </authorList>
    </citation>
    <scope>NUCLEOTIDE SEQUENCE [LARGE SCALE GENOMIC DNA]</scope>
    <source>
        <strain evidence="1">JCA_2017</strain>
    </source>
</reference>